<proteinExistence type="predicted"/>
<sequence length="67" mass="6580">MAAARTTASPRGLPSVLPRRDEETVVRVQPVELGAAGAAGAAGAGAAEPMGPNGWARATQGVVEVTA</sequence>
<reference evidence="3" key="1">
    <citation type="journal article" date="2019" name="Int. J. Syst. Evol. Microbiol.">
        <title>The Global Catalogue of Microorganisms (GCM) 10K type strain sequencing project: providing services to taxonomists for standard genome sequencing and annotation.</title>
        <authorList>
            <consortium name="The Broad Institute Genomics Platform"/>
            <consortium name="The Broad Institute Genome Sequencing Center for Infectious Disease"/>
            <person name="Wu L."/>
            <person name="Ma J."/>
        </authorList>
    </citation>
    <scope>NUCLEOTIDE SEQUENCE [LARGE SCALE GENOMIC DNA]</scope>
    <source>
        <strain evidence="3">JCM 17809</strain>
    </source>
</reference>
<dbReference type="EMBL" id="BAABGM010000020">
    <property type="protein sequence ID" value="GAA4410331.1"/>
    <property type="molecule type" value="Genomic_DNA"/>
</dbReference>
<evidence type="ECO:0000256" key="1">
    <source>
        <dbReference type="SAM" id="MobiDB-lite"/>
    </source>
</evidence>
<protein>
    <submittedName>
        <fullName evidence="2">Uncharacterized protein</fullName>
    </submittedName>
</protein>
<keyword evidence="3" id="KW-1185">Reference proteome</keyword>
<feature type="compositionally biased region" description="Low complexity" evidence="1">
    <location>
        <begin position="37"/>
        <end position="47"/>
    </location>
</feature>
<feature type="region of interest" description="Disordered" evidence="1">
    <location>
        <begin position="1"/>
        <end position="21"/>
    </location>
</feature>
<comment type="caution">
    <text evidence="2">The sequence shown here is derived from an EMBL/GenBank/DDBJ whole genome shotgun (WGS) entry which is preliminary data.</text>
</comment>
<dbReference type="RefSeq" id="WP_345207422.1">
    <property type="nucleotide sequence ID" value="NZ_BAABGM010000020.1"/>
</dbReference>
<organism evidence="2 3">
    <name type="scientific">Fodinibacter luteus</name>
    <dbReference type="NCBI Taxonomy" id="552064"/>
    <lineage>
        <taxon>Bacteria</taxon>
        <taxon>Bacillati</taxon>
        <taxon>Actinomycetota</taxon>
        <taxon>Actinomycetes</taxon>
        <taxon>Micrococcales</taxon>
        <taxon>Intrasporangiaceae</taxon>
        <taxon>Fodinibacter (ex Wang et al. 2009)</taxon>
    </lineage>
</organism>
<evidence type="ECO:0000313" key="3">
    <source>
        <dbReference type="Proteomes" id="UP001500945"/>
    </source>
</evidence>
<dbReference type="Proteomes" id="UP001500945">
    <property type="component" value="Unassembled WGS sequence"/>
</dbReference>
<accession>A0ABP8KLS6</accession>
<name>A0ABP8KLS6_9MICO</name>
<feature type="region of interest" description="Disordered" evidence="1">
    <location>
        <begin position="37"/>
        <end position="67"/>
    </location>
</feature>
<evidence type="ECO:0000313" key="2">
    <source>
        <dbReference type="EMBL" id="GAA4410331.1"/>
    </source>
</evidence>
<gene>
    <name evidence="2" type="ORF">GCM10023168_29920</name>
</gene>